<keyword evidence="3" id="KW-0547">Nucleotide-binding</keyword>
<dbReference type="FunFam" id="3.40.50.300:FF:000104">
    <property type="entry name" value="ATP-binding cassette sub-family F member 3"/>
    <property type="match status" value="1"/>
</dbReference>
<dbReference type="KEGG" id="egl:EGR_03730"/>
<dbReference type="CTD" id="36339445"/>
<dbReference type="FunFam" id="3.40.50.300:FF:000011">
    <property type="entry name" value="Putative ABC transporter ATP-binding component"/>
    <property type="match status" value="1"/>
</dbReference>
<dbReference type="InterPro" id="IPR027417">
    <property type="entry name" value="P-loop_NTPase"/>
</dbReference>
<reference evidence="7 8" key="1">
    <citation type="journal article" date="2013" name="Nat. Genet.">
        <title>The genome of the hydatid tapeworm Echinococcus granulosus.</title>
        <authorList>
            <person name="Zheng H."/>
            <person name="Zhang W."/>
            <person name="Zhang L."/>
            <person name="Zhang Z."/>
            <person name="Li J."/>
            <person name="Lu G."/>
            <person name="Zhu Y."/>
            <person name="Wang Y."/>
            <person name="Huang Y."/>
            <person name="Liu J."/>
            <person name="Kang H."/>
            <person name="Chen J."/>
            <person name="Wang L."/>
            <person name="Chen A."/>
            <person name="Yu S."/>
            <person name="Gao Z."/>
            <person name="Jin L."/>
            <person name="Gu W."/>
            <person name="Wang Z."/>
            <person name="Zhao L."/>
            <person name="Shi B."/>
            <person name="Wen H."/>
            <person name="Lin R."/>
            <person name="Jones M.K."/>
            <person name="Brejova B."/>
            <person name="Vinar T."/>
            <person name="Zhao G."/>
            <person name="McManus D.P."/>
            <person name="Chen Z."/>
            <person name="Zhou Y."/>
            <person name="Wang S."/>
        </authorList>
    </citation>
    <scope>NUCLEOTIDE SEQUENCE [LARGE SCALE GENOMIC DNA]</scope>
</reference>
<dbReference type="Proteomes" id="UP000019149">
    <property type="component" value="Unassembled WGS sequence"/>
</dbReference>
<dbReference type="InterPro" id="IPR050611">
    <property type="entry name" value="ABCF"/>
</dbReference>
<dbReference type="SUPFAM" id="SSF52540">
    <property type="entry name" value="P-loop containing nucleoside triphosphate hydrolases"/>
    <property type="match status" value="2"/>
</dbReference>
<dbReference type="OMA" id="CTHIADI"/>
<dbReference type="InterPro" id="IPR058770">
    <property type="entry name" value="PWI_ABCF3"/>
</dbReference>
<organism evidence="7 8">
    <name type="scientific">Echinococcus granulosus</name>
    <name type="common">Hydatid tapeworm</name>
    <dbReference type="NCBI Taxonomy" id="6210"/>
    <lineage>
        <taxon>Eukaryota</taxon>
        <taxon>Metazoa</taxon>
        <taxon>Spiralia</taxon>
        <taxon>Lophotrochozoa</taxon>
        <taxon>Platyhelminthes</taxon>
        <taxon>Cestoda</taxon>
        <taxon>Eucestoda</taxon>
        <taxon>Cyclophyllidea</taxon>
        <taxon>Taeniidae</taxon>
        <taxon>Echinococcus</taxon>
        <taxon>Echinococcus granulosus group</taxon>
    </lineage>
</organism>
<evidence type="ECO:0000256" key="2">
    <source>
        <dbReference type="ARBA" id="ARBA00022737"/>
    </source>
</evidence>
<feature type="domain" description="ABC transporter" evidence="6">
    <location>
        <begin position="523"/>
        <end position="738"/>
    </location>
</feature>
<dbReference type="InterPro" id="IPR017871">
    <property type="entry name" value="ABC_transporter-like_CS"/>
</dbReference>
<dbReference type="GO" id="GO:0005524">
    <property type="term" value="F:ATP binding"/>
    <property type="evidence" value="ECO:0007669"/>
    <property type="project" value="UniProtKB-KW"/>
</dbReference>
<dbReference type="GO" id="GO:0016887">
    <property type="term" value="F:ATP hydrolysis activity"/>
    <property type="evidence" value="ECO:0007669"/>
    <property type="project" value="InterPro"/>
</dbReference>
<evidence type="ECO:0000259" key="6">
    <source>
        <dbReference type="PROSITE" id="PS50893"/>
    </source>
</evidence>
<evidence type="ECO:0000256" key="5">
    <source>
        <dbReference type="ARBA" id="ARBA00022990"/>
    </source>
</evidence>
<protein>
    <submittedName>
        <fullName evidence="7">ATP-binding cassette sub-family F member 3</fullName>
    </submittedName>
</protein>
<dbReference type="EMBL" id="APAU02000020">
    <property type="protein sequence ID" value="EUB61440.1"/>
    <property type="molecule type" value="Genomic_DNA"/>
</dbReference>
<comment type="similarity">
    <text evidence="1">Belongs to the ABC transporter superfamily. ABCF family. EF3 subfamily.</text>
</comment>
<feature type="domain" description="ABC transporter" evidence="6">
    <location>
        <begin position="213"/>
        <end position="456"/>
    </location>
</feature>
<dbReference type="InterPro" id="IPR003439">
    <property type="entry name" value="ABC_transporter-like_ATP-bd"/>
</dbReference>
<dbReference type="InterPro" id="IPR032781">
    <property type="entry name" value="ABC_tran_Xtn"/>
</dbReference>
<dbReference type="Pfam" id="PF12848">
    <property type="entry name" value="ABC_tran_Xtn"/>
    <property type="match status" value="1"/>
</dbReference>
<comment type="caution">
    <text evidence="7">The sequence shown here is derived from an EMBL/GenBank/DDBJ whole genome shotgun (WGS) entry which is preliminary data.</text>
</comment>
<accession>W6UJ05</accession>
<gene>
    <name evidence="7" type="ORF">EGR_03730</name>
</gene>
<dbReference type="OrthoDB" id="2110130at2759"/>
<proteinExistence type="inferred from homology"/>
<name>W6UJ05_ECHGR</name>
<evidence type="ECO:0000256" key="1">
    <source>
        <dbReference type="ARBA" id="ARBA00011054"/>
    </source>
</evidence>
<dbReference type="SMART" id="SM00382">
    <property type="entry name" value="AAA"/>
    <property type="match status" value="2"/>
</dbReference>
<dbReference type="PANTHER" id="PTHR19211">
    <property type="entry name" value="ATP-BINDING TRANSPORT PROTEIN-RELATED"/>
    <property type="match status" value="1"/>
</dbReference>
<dbReference type="AlphaFoldDB" id="W6UJ05"/>
<dbReference type="Pfam" id="PF26051">
    <property type="entry name" value="PWI_ABCF3"/>
    <property type="match status" value="1"/>
</dbReference>
<dbReference type="Pfam" id="PF00005">
    <property type="entry name" value="ABC_tran"/>
    <property type="match status" value="2"/>
</dbReference>
<dbReference type="RefSeq" id="XP_024352636.1">
    <property type="nucleotide sequence ID" value="XM_024492979.1"/>
</dbReference>
<dbReference type="PROSITE" id="PS50893">
    <property type="entry name" value="ABC_TRANSPORTER_2"/>
    <property type="match status" value="2"/>
</dbReference>
<keyword evidence="5" id="KW-0007">Acetylation</keyword>
<dbReference type="PROSITE" id="PS00211">
    <property type="entry name" value="ABC_TRANSPORTER_1"/>
    <property type="match status" value="1"/>
</dbReference>
<evidence type="ECO:0000313" key="7">
    <source>
        <dbReference type="EMBL" id="EUB61440.1"/>
    </source>
</evidence>
<dbReference type="GeneID" id="36339445"/>
<sequence length="753" mass="84620">MQARLVDALNEIRKRYPDLDPDTDSYLEGIIVENGEHFESTDEVYEAIGGFLENLGGNKDVRQCCVEVYSIIHPQVISKLCHSVLLHRSGHIITQERLDEPVHMAALVNNFNERVIDTASIWMAKREISSVVLPKQTVDPVKLAKAEARSREKQTKKLQNNDASSSKQVELCSLHTILLLRTSLHEVESACVSQRSDRREKLYTAGIAKFTDLHVENFDISFGSRVLLQNANLHLSFGHRYGLIGRNGCGKTTLLRALANGDLRLPPGLTVLHVEQEVAGDNTPAIESVLQADTQRANLLAELAKLRAGKETDETFSRIAQIFDQLIAIDADSAPARAASILHGLGIESQKQNCPTKKFSGGWRMRLALARALFAKPDLLLLDEPTNMLDMRAMIWLENYVQTWRGIMVVVSHDQAFLNAIATDTIHLTAKRLDVYRGDYDAFVRAREERLLNEEREYLAQKAERDHIQQFIDTFRYNAKRASLVQSRVKALERMPKLVPPEKSVVVIFKFPECEKLTLQPLVQLEGVHFHYLPETPLLEDVDLTVLFSSRICVVGENGAGKTTLLRLLLGDLTPTKGLRHCHRSLRMAYFSQHHVDQLDLNVSSLEFLMKKFPGETEQRYRSQLASFEISELLAQQLIKSLSGGQKSRVAFAALCMLRPNLLILDEPTNHLDIETINALAESLKNFSGGVVLASHDERLIASVCTECWVCTRYSPNDKNDPSRASRVSVLAGGLEEYKKAVHRQLDAGETSR</sequence>
<evidence type="ECO:0000256" key="4">
    <source>
        <dbReference type="ARBA" id="ARBA00022840"/>
    </source>
</evidence>
<dbReference type="Gene3D" id="3.40.50.300">
    <property type="entry name" value="P-loop containing nucleotide triphosphate hydrolases"/>
    <property type="match status" value="2"/>
</dbReference>
<keyword evidence="2" id="KW-0677">Repeat</keyword>
<evidence type="ECO:0000313" key="8">
    <source>
        <dbReference type="Proteomes" id="UP000019149"/>
    </source>
</evidence>
<dbReference type="CDD" id="cd03221">
    <property type="entry name" value="ABCF_EF-3"/>
    <property type="match status" value="2"/>
</dbReference>
<dbReference type="STRING" id="6210.W6UJ05"/>
<dbReference type="InterPro" id="IPR003593">
    <property type="entry name" value="AAA+_ATPase"/>
</dbReference>
<evidence type="ECO:0000256" key="3">
    <source>
        <dbReference type="ARBA" id="ARBA00022741"/>
    </source>
</evidence>
<keyword evidence="4 7" id="KW-0067">ATP-binding</keyword>
<keyword evidence="8" id="KW-1185">Reference proteome</keyword>
<dbReference type="PANTHER" id="PTHR19211:SF117">
    <property type="entry name" value="ATP-BINDING CASSETTE SUB-FAMILY F MEMBER 3"/>
    <property type="match status" value="1"/>
</dbReference>